<feature type="transmembrane region" description="Helical" evidence="1">
    <location>
        <begin position="87"/>
        <end position="110"/>
    </location>
</feature>
<name>A0A1M6H2J2_9FIRM</name>
<evidence type="ECO:0000256" key="1">
    <source>
        <dbReference type="SAM" id="Phobius"/>
    </source>
</evidence>
<keyword evidence="1" id="KW-0472">Membrane</keyword>
<dbReference type="RefSeq" id="WP_072869155.1">
    <property type="nucleotide sequence ID" value="NZ_FQZM01000021.1"/>
</dbReference>
<reference evidence="3" key="1">
    <citation type="submission" date="2016-11" db="EMBL/GenBank/DDBJ databases">
        <authorList>
            <person name="Varghese N."/>
            <person name="Submissions S."/>
        </authorList>
    </citation>
    <scope>NUCLEOTIDE SEQUENCE [LARGE SCALE GENOMIC DNA]</scope>
    <source>
        <strain evidence="3">DSM 16057</strain>
    </source>
</reference>
<keyword evidence="1" id="KW-1133">Transmembrane helix</keyword>
<evidence type="ECO:0000313" key="3">
    <source>
        <dbReference type="Proteomes" id="UP000184529"/>
    </source>
</evidence>
<dbReference type="AlphaFoldDB" id="A0A1M6H2J2"/>
<proteinExistence type="predicted"/>
<gene>
    <name evidence="2" type="ORF">SAMN02745219_01901</name>
</gene>
<feature type="transmembrane region" description="Helical" evidence="1">
    <location>
        <begin position="61"/>
        <end position="81"/>
    </location>
</feature>
<sequence>MDGFDAFSGLLSGIDGVLFLFQCAARKAVLFMQGGPVLLVVISVFHMVLRGFLSPFMGRAGASLAALGAVALCIGIFGFRAANDPALFWAVLAWAANAGGAAAAQIAYSLRKGGI</sequence>
<organism evidence="2 3">
    <name type="scientific">Desulfofundulus thermosubterraneus DSM 16057</name>
    <dbReference type="NCBI Taxonomy" id="1121432"/>
    <lineage>
        <taxon>Bacteria</taxon>
        <taxon>Bacillati</taxon>
        <taxon>Bacillota</taxon>
        <taxon>Clostridia</taxon>
        <taxon>Eubacteriales</taxon>
        <taxon>Peptococcaceae</taxon>
        <taxon>Desulfofundulus</taxon>
    </lineage>
</organism>
<dbReference type="EMBL" id="FQZM01000021">
    <property type="protein sequence ID" value="SHJ16433.1"/>
    <property type="molecule type" value="Genomic_DNA"/>
</dbReference>
<evidence type="ECO:0000313" key="2">
    <source>
        <dbReference type="EMBL" id="SHJ16433.1"/>
    </source>
</evidence>
<accession>A0A1M6H2J2</accession>
<keyword evidence="1" id="KW-0812">Transmembrane</keyword>
<protein>
    <submittedName>
        <fullName evidence="2">Uncharacterized protein</fullName>
    </submittedName>
</protein>
<dbReference type="Proteomes" id="UP000184529">
    <property type="component" value="Unassembled WGS sequence"/>
</dbReference>
<keyword evidence="3" id="KW-1185">Reference proteome</keyword>
<feature type="transmembrane region" description="Helical" evidence="1">
    <location>
        <begin position="28"/>
        <end position="49"/>
    </location>
</feature>
<dbReference type="STRING" id="1121432.SAMN02745219_01901"/>